<accession>A0A0A8ZWD3</accession>
<evidence type="ECO:0000313" key="1">
    <source>
        <dbReference type="EMBL" id="JAD43126.1"/>
    </source>
</evidence>
<proteinExistence type="predicted"/>
<sequence>MTKIISHKNKSI</sequence>
<dbReference type="EMBL" id="GBRH01254769">
    <property type="protein sequence ID" value="JAD43126.1"/>
    <property type="molecule type" value="Transcribed_RNA"/>
</dbReference>
<reference evidence="1" key="2">
    <citation type="journal article" date="2015" name="Data Brief">
        <title>Shoot transcriptome of the giant reed, Arundo donax.</title>
        <authorList>
            <person name="Barrero R.A."/>
            <person name="Guerrero F.D."/>
            <person name="Moolhuijzen P."/>
            <person name="Goolsby J.A."/>
            <person name="Tidwell J."/>
            <person name="Bellgard S.E."/>
            <person name="Bellgard M.I."/>
        </authorList>
    </citation>
    <scope>NUCLEOTIDE SEQUENCE</scope>
    <source>
        <tissue evidence="1">Shoot tissue taken approximately 20 cm above the soil surface</tissue>
    </source>
</reference>
<organism evidence="1">
    <name type="scientific">Arundo donax</name>
    <name type="common">Giant reed</name>
    <name type="synonym">Donax arundinaceus</name>
    <dbReference type="NCBI Taxonomy" id="35708"/>
    <lineage>
        <taxon>Eukaryota</taxon>
        <taxon>Viridiplantae</taxon>
        <taxon>Streptophyta</taxon>
        <taxon>Embryophyta</taxon>
        <taxon>Tracheophyta</taxon>
        <taxon>Spermatophyta</taxon>
        <taxon>Magnoliopsida</taxon>
        <taxon>Liliopsida</taxon>
        <taxon>Poales</taxon>
        <taxon>Poaceae</taxon>
        <taxon>PACMAD clade</taxon>
        <taxon>Arundinoideae</taxon>
        <taxon>Arundineae</taxon>
        <taxon>Arundo</taxon>
    </lineage>
</organism>
<protein>
    <submittedName>
        <fullName evidence="1">Uncharacterized protein</fullName>
    </submittedName>
</protein>
<name>A0A0A8ZWD3_ARUDO</name>
<reference evidence="1" key="1">
    <citation type="submission" date="2014-09" db="EMBL/GenBank/DDBJ databases">
        <authorList>
            <person name="Magalhaes I.L.F."/>
            <person name="Oliveira U."/>
            <person name="Santos F.R."/>
            <person name="Vidigal T.H.D.A."/>
            <person name="Brescovit A.D."/>
            <person name="Santos A.J."/>
        </authorList>
    </citation>
    <scope>NUCLEOTIDE SEQUENCE</scope>
    <source>
        <tissue evidence="1">Shoot tissue taken approximately 20 cm above the soil surface</tissue>
    </source>
</reference>